<keyword evidence="6" id="KW-0874">Quinone</keyword>
<evidence type="ECO:0000256" key="4">
    <source>
        <dbReference type="ARBA" id="ARBA00022630"/>
    </source>
</evidence>
<dbReference type="InterPro" id="IPR015904">
    <property type="entry name" value="Sulphide_quinone_reductase"/>
</dbReference>
<comment type="caution">
    <text evidence="19">The sequence shown here is derived from an EMBL/GenBank/DDBJ whole genome shotgun (WGS) entry which is preliminary data.</text>
</comment>
<evidence type="ECO:0000256" key="13">
    <source>
        <dbReference type="ARBA" id="ARBA00023242"/>
    </source>
</evidence>
<keyword evidence="12" id="KW-0472">Membrane</keyword>
<dbReference type="OrthoDB" id="5376590at2759"/>
<dbReference type="InterPro" id="IPR018996">
    <property type="entry name" value="Man1/Src1-like_C"/>
</dbReference>
<keyword evidence="5" id="KW-0812">Transmembrane</keyword>
<evidence type="ECO:0000256" key="14">
    <source>
        <dbReference type="ARBA" id="ARBA00060891"/>
    </source>
</evidence>
<dbReference type="GO" id="GO:0070224">
    <property type="term" value="F:sulfide:quinone oxidoreductase activity"/>
    <property type="evidence" value="ECO:0007669"/>
    <property type="project" value="TreeGrafter"/>
</dbReference>
<sequence>MFSTNFIRRAGASPKTAVHHWQTRSATTAPSAPRYRVLVVGGGLEFNLILLFLPYLINCAGSGGLSVAQQIYNRFKAAGKTLGDGEIAIVDAAKDHYYQPGWTLVGSGLAPKSDFKRLLAPLVPSHISLIPENVKSFSPNTSSVTTSSGRNISYDTLVVATGLQIKYDAIKGLPEALADPSSGVSTIYSYQTCDRVWSNIENLKSGNAVFTQPFGVIKCAGAPQKIMWMAWDRFRRTGRGDIKVDFYTGMPTMFSVKKYSDALDALRRERGVGGRFSHDLISIDVANRKATFKKGDNSTVDVDYSLLHVTPRMGPLNALKRSPIVDTAGWVAVNNSTLQHVNPEFSNIFALGDCSSLPTSKTAAAIIAQAPILTENLFSLIDTGNVAVGEYDGYTSCPLLTGYGELMLAEFRYGLEPKESFSGIFDQSKSNRLFYHFKKDLFPHAYWNYMVEGKCTLDPLPQDSACTQSEAFPSFDCYHLHLGFYHYNYLFAMSRLTSAQIISLGEYLEPDFDPSSLTVSQLLGVLGFHNIKYPMPYTKPKLVQVFNDEVKTRATKFKKERAKKANSIASEEGIVDGHTGQPLAAAPIARRSSRRLSQAPRDEDSSPTRPEPPKRRRSSAQPTLGGTSRKVAPVPITVIEESEPEEDEMPIKKVGRTRKLTSAGQARRVSHVSGEESGWEDNNIFQSGAESSSPARPSPIRPRASRASGVPRKTRKSTSAPPQVRDPSSSPLRAPHIEDAARSPPQSSFQPSLPPFSEFKFPPPSRSRITPAPEFRSLEPTKNEYEEPILTETVEEAIIEETEPPSQEVIPVASVKDSESSVDEISSQVATEELGVIQSQPIPEIYRPSTLQVLARALIWVLILASGYATYNYKVESSSIGYCDAGSNTNHALEAILSKRKAVEDCMKEGRPFLTAASVQNISDEETPKPEELCPLPPLIPVPQPQSCTPCPDHASCTQFGVTCDSGYLMKPHILLSFVPVSASSSILTTTHAPYLTESFFKAVSAVTDGLPGFGSVGLPPRCVEDPKRKRHIGNLGKAIESKLGRERGRRVCRGDPVNATIPQEGPEEAMKWGIEMSQLKDTFKKTSSPALLPMFDDMFNEAIQQLTQWGGVFVGEAEDTQDARNELELYDYR</sequence>
<feature type="compositionally biased region" description="Polar residues" evidence="16">
    <location>
        <begin position="717"/>
        <end position="731"/>
    </location>
</feature>
<evidence type="ECO:0000256" key="15">
    <source>
        <dbReference type="ARBA" id="ARBA00070160"/>
    </source>
</evidence>
<dbReference type="GO" id="GO:0048038">
    <property type="term" value="F:quinone binding"/>
    <property type="evidence" value="ECO:0007669"/>
    <property type="project" value="UniProtKB-KW"/>
</dbReference>
<dbReference type="Proteomes" id="UP001148786">
    <property type="component" value="Unassembled WGS sequence"/>
</dbReference>
<feature type="region of interest" description="Disordered" evidence="16">
    <location>
        <begin position="567"/>
        <end position="776"/>
    </location>
</feature>
<keyword evidence="8" id="KW-0809">Transit peptide</keyword>
<comment type="similarity">
    <text evidence="14">Belongs to the SQRD family.</text>
</comment>
<reference evidence="19" key="1">
    <citation type="submission" date="2022-07" db="EMBL/GenBank/DDBJ databases">
        <title>Genome Sequence of Agrocybe chaxingu.</title>
        <authorList>
            <person name="Buettner E."/>
        </authorList>
    </citation>
    <scope>NUCLEOTIDE SEQUENCE</scope>
    <source>
        <strain evidence="19">MP-N11</strain>
    </source>
</reference>
<evidence type="ECO:0000256" key="12">
    <source>
        <dbReference type="ARBA" id="ARBA00023136"/>
    </source>
</evidence>
<comment type="cofactor">
    <cofactor evidence="1">
        <name>FAD</name>
        <dbReference type="ChEBI" id="CHEBI:57692"/>
    </cofactor>
</comment>
<dbReference type="Pfam" id="PF12949">
    <property type="entry name" value="HeH"/>
    <property type="match status" value="1"/>
</dbReference>
<evidence type="ECO:0000256" key="8">
    <source>
        <dbReference type="ARBA" id="ARBA00022946"/>
    </source>
</evidence>
<proteinExistence type="inferred from homology"/>
<comment type="subcellular location">
    <subcellularLocation>
        <location evidence="3">Mitochondrion</location>
    </subcellularLocation>
    <subcellularLocation>
        <location evidence="2">Nucleus membrane</location>
    </subcellularLocation>
</comment>
<dbReference type="GO" id="GO:0031965">
    <property type="term" value="C:nuclear membrane"/>
    <property type="evidence" value="ECO:0007669"/>
    <property type="project" value="UniProtKB-SubCell"/>
</dbReference>
<keyword evidence="7" id="KW-0274">FAD</keyword>
<evidence type="ECO:0000256" key="3">
    <source>
        <dbReference type="ARBA" id="ARBA00004173"/>
    </source>
</evidence>
<dbReference type="PANTHER" id="PTHR10632">
    <property type="entry name" value="SULFIDE:QUINONE OXIDOREDUCTASE"/>
    <property type="match status" value="1"/>
</dbReference>
<evidence type="ECO:0000313" key="20">
    <source>
        <dbReference type="Proteomes" id="UP001148786"/>
    </source>
</evidence>
<evidence type="ECO:0000259" key="17">
    <source>
        <dbReference type="Pfam" id="PF09402"/>
    </source>
</evidence>
<keyword evidence="4" id="KW-0285">Flavoprotein</keyword>
<accession>A0A9W8TF28</accession>
<feature type="domain" description="Man1/Src1-like C-terminal" evidence="17">
    <location>
        <begin position="862"/>
        <end position="1123"/>
    </location>
</feature>
<evidence type="ECO:0000256" key="11">
    <source>
        <dbReference type="ARBA" id="ARBA00023128"/>
    </source>
</evidence>
<keyword evidence="10" id="KW-0560">Oxidoreductase</keyword>
<dbReference type="SUPFAM" id="SSF51905">
    <property type="entry name" value="FAD/NAD(P)-binding domain"/>
    <property type="match status" value="2"/>
</dbReference>
<gene>
    <name evidence="19" type="ORF">NLJ89_g1530</name>
</gene>
<evidence type="ECO:0000256" key="16">
    <source>
        <dbReference type="SAM" id="MobiDB-lite"/>
    </source>
</evidence>
<evidence type="ECO:0000256" key="5">
    <source>
        <dbReference type="ARBA" id="ARBA00022692"/>
    </source>
</evidence>
<dbReference type="PANTHER" id="PTHR10632:SF2">
    <property type="entry name" value="SULFIDE:QUINONE OXIDOREDUCTASE, MITOCHONDRIAL"/>
    <property type="match status" value="1"/>
</dbReference>
<dbReference type="InterPro" id="IPR025856">
    <property type="entry name" value="HeH/LEM_domain"/>
</dbReference>
<dbReference type="FunFam" id="3.50.50.60:FF:000034">
    <property type="entry name" value="sulfide:quinone oxidoreductase, mitochondrial"/>
    <property type="match status" value="1"/>
</dbReference>
<feature type="domain" description="HeH/LEM" evidence="18">
    <location>
        <begin position="514"/>
        <end position="548"/>
    </location>
</feature>
<dbReference type="InterPro" id="IPR036188">
    <property type="entry name" value="FAD/NAD-bd_sf"/>
</dbReference>
<keyword evidence="13" id="KW-0539">Nucleus</keyword>
<name>A0A9W8TF28_9AGAR</name>
<keyword evidence="11" id="KW-0496">Mitochondrion</keyword>
<dbReference type="Pfam" id="PF09402">
    <property type="entry name" value="MSC"/>
    <property type="match status" value="1"/>
</dbReference>
<evidence type="ECO:0000256" key="2">
    <source>
        <dbReference type="ARBA" id="ARBA00004126"/>
    </source>
</evidence>
<evidence type="ECO:0000256" key="6">
    <source>
        <dbReference type="ARBA" id="ARBA00022719"/>
    </source>
</evidence>
<evidence type="ECO:0000256" key="7">
    <source>
        <dbReference type="ARBA" id="ARBA00022827"/>
    </source>
</evidence>
<evidence type="ECO:0000256" key="9">
    <source>
        <dbReference type="ARBA" id="ARBA00022989"/>
    </source>
</evidence>
<dbReference type="GO" id="GO:0070221">
    <property type="term" value="P:sulfide oxidation, using sulfide:quinone oxidoreductase"/>
    <property type="evidence" value="ECO:0007669"/>
    <property type="project" value="TreeGrafter"/>
</dbReference>
<evidence type="ECO:0000259" key="18">
    <source>
        <dbReference type="Pfam" id="PF12949"/>
    </source>
</evidence>
<evidence type="ECO:0000313" key="19">
    <source>
        <dbReference type="EMBL" id="KAJ3515809.1"/>
    </source>
</evidence>
<evidence type="ECO:0000256" key="10">
    <source>
        <dbReference type="ARBA" id="ARBA00023002"/>
    </source>
</evidence>
<dbReference type="GO" id="GO:0071949">
    <property type="term" value="F:FAD binding"/>
    <property type="evidence" value="ECO:0007669"/>
    <property type="project" value="TreeGrafter"/>
</dbReference>
<dbReference type="AlphaFoldDB" id="A0A9W8TF28"/>
<feature type="compositionally biased region" description="Low complexity" evidence="16">
    <location>
        <begin position="743"/>
        <end position="760"/>
    </location>
</feature>
<protein>
    <recommendedName>
        <fullName evidence="15">Sulfide:quinone oxidoreductase, mitochondrial</fullName>
    </recommendedName>
</protein>
<dbReference type="CDD" id="cd12935">
    <property type="entry name" value="LEM_like"/>
    <property type="match status" value="1"/>
</dbReference>
<dbReference type="Gene3D" id="3.50.50.60">
    <property type="entry name" value="FAD/NAD(P)-binding domain"/>
    <property type="match status" value="2"/>
</dbReference>
<organism evidence="19 20">
    <name type="scientific">Agrocybe chaxingu</name>
    <dbReference type="NCBI Taxonomy" id="84603"/>
    <lineage>
        <taxon>Eukaryota</taxon>
        <taxon>Fungi</taxon>
        <taxon>Dikarya</taxon>
        <taxon>Basidiomycota</taxon>
        <taxon>Agaricomycotina</taxon>
        <taxon>Agaricomycetes</taxon>
        <taxon>Agaricomycetidae</taxon>
        <taxon>Agaricales</taxon>
        <taxon>Agaricineae</taxon>
        <taxon>Strophariaceae</taxon>
        <taxon>Agrocybe</taxon>
    </lineage>
</organism>
<keyword evidence="20" id="KW-1185">Reference proteome</keyword>
<dbReference type="EMBL" id="JANKHO010000080">
    <property type="protein sequence ID" value="KAJ3515809.1"/>
    <property type="molecule type" value="Genomic_DNA"/>
</dbReference>
<evidence type="ECO:0000256" key="1">
    <source>
        <dbReference type="ARBA" id="ARBA00001974"/>
    </source>
</evidence>
<keyword evidence="9" id="KW-1133">Transmembrane helix</keyword>
<dbReference type="GO" id="GO:0005739">
    <property type="term" value="C:mitochondrion"/>
    <property type="evidence" value="ECO:0007669"/>
    <property type="project" value="UniProtKB-SubCell"/>
</dbReference>